<sequence>MGNPIKPSLLENALGKKKALVLGIGGGGDVIQGIPVARLLKQIGLETVFLGGVACSWWTPDGNPLSQTWGTAVMGPTLYDDNQLSPANLLASQIVEVN</sequence>
<dbReference type="EMBL" id="UINC01165752">
    <property type="protein sequence ID" value="SVD67327.1"/>
    <property type="molecule type" value="Genomic_DNA"/>
</dbReference>
<reference evidence="1" key="1">
    <citation type="submission" date="2018-05" db="EMBL/GenBank/DDBJ databases">
        <authorList>
            <person name="Lanie J.A."/>
            <person name="Ng W.-L."/>
            <person name="Kazmierczak K.M."/>
            <person name="Andrzejewski T.M."/>
            <person name="Davidsen T.M."/>
            <person name="Wayne K.J."/>
            <person name="Tettelin H."/>
            <person name="Glass J.I."/>
            <person name="Rusch D."/>
            <person name="Podicherti R."/>
            <person name="Tsui H.-C.T."/>
            <person name="Winkler M.E."/>
        </authorList>
    </citation>
    <scope>NUCLEOTIDE SEQUENCE</scope>
</reference>
<dbReference type="AlphaFoldDB" id="A0A382X819"/>
<accession>A0A382X819</accession>
<evidence type="ECO:0008006" key="2">
    <source>
        <dbReference type="Google" id="ProtNLM"/>
    </source>
</evidence>
<protein>
    <recommendedName>
        <fullName evidence="2">DUF1152 domain-containing protein</fullName>
    </recommendedName>
</protein>
<proteinExistence type="predicted"/>
<name>A0A382X819_9ZZZZ</name>
<evidence type="ECO:0000313" key="1">
    <source>
        <dbReference type="EMBL" id="SVD67327.1"/>
    </source>
</evidence>
<gene>
    <name evidence="1" type="ORF">METZ01_LOCUS420181</name>
</gene>
<feature type="non-terminal residue" evidence="1">
    <location>
        <position position="98"/>
    </location>
</feature>
<organism evidence="1">
    <name type="scientific">marine metagenome</name>
    <dbReference type="NCBI Taxonomy" id="408172"/>
    <lineage>
        <taxon>unclassified sequences</taxon>
        <taxon>metagenomes</taxon>
        <taxon>ecological metagenomes</taxon>
    </lineage>
</organism>